<keyword evidence="5" id="KW-1185">Reference proteome</keyword>
<feature type="compositionally biased region" description="Low complexity" evidence="1">
    <location>
        <begin position="173"/>
        <end position="189"/>
    </location>
</feature>
<feature type="region of interest" description="Disordered" evidence="1">
    <location>
        <begin position="77"/>
        <end position="106"/>
    </location>
</feature>
<evidence type="ECO:0000256" key="1">
    <source>
        <dbReference type="SAM" id="MobiDB-lite"/>
    </source>
</evidence>
<feature type="domain" description="Putative zinc-finger" evidence="3">
    <location>
        <begin position="3"/>
        <end position="37"/>
    </location>
</feature>
<dbReference type="RefSeq" id="WP_208849269.1">
    <property type="nucleotide sequence ID" value="NZ_JAGGDJ010000019.1"/>
</dbReference>
<keyword evidence="2" id="KW-1133">Transmembrane helix</keyword>
<keyword evidence="2" id="KW-0472">Membrane</keyword>
<evidence type="ECO:0000256" key="2">
    <source>
        <dbReference type="SAM" id="Phobius"/>
    </source>
</evidence>
<organism evidence="4 5">
    <name type="scientific">Paenibacillus artemisiicola</name>
    <dbReference type="NCBI Taxonomy" id="1172618"/>
    <lineage>
        <taxon>Bacteria</taxon>
        <taxon>Bacillati</taxon>
        <taxon>Bacillota</taxon>
        <taxon>Bacilli</taxon>
        <taxon>Bacillales</taxon>
        <taxon>Paenibacillaceae</taxon>
        <taxon>Paenibacillus</taxon>
    </lineage>
</organism>
<dbReference type="InterPro" id="IPR027383">
    <property type="entry name" value="Znf_put"/>
</dbReference>
<dbReference type="Pfam" id="PF13490">
    <property type="entry name" value="zf-HC2"/>
    <property type="match status" value="1"/>
</dbReference>
<keyword evidence="2" id="KW-0812">Transmembrane</keyword>
<sequence length="388" mass="39793">MNCQEVMDYMQRQLDGDLDERETEILMNHTRHCSECAAMFERLKRLSEGLESLPKVTPSYSLVDAILPKLAELSAAEEARTAEPPPIVVAGEGTNPPRRTQKSGDGWRRWLPMSAAGGVIAAGVIVGMFFLSSNGTHTLRDSADSGNMAASSDTASSADSTVMSNAMKDNDAAADAGSDGGAASKNDAGVSTQGADKSKAANDGGGELRKDQKIAVDPNGEAMPPITGGRSSGGADADKSYSPNYATGSSGAGDTASGGGNAPAAESDQTMSAAGGGVAADKASNGGGNASALAPDNNKSASSEPPVMASPISPDKQYQAFIVDGDTVSVYTVGDSELKYQSAKRTGIADLKWSNDDKLTYTAIDADGVKKTFAVDPKTGTEQTQSSK</sequence>
<proteinExistence type="predicted"/>
<feature type="transmembrane region" description="Helical" evidence="2">
    <location>
        <begin position="110"/>
        <end position="131"/>
    </location>
</feature>
<gene>
    <name evidence="4" type="ORF">I8J29_19975</name>
</gene>
<feature type="compositionally biased region" description="Basic and acidic residues" evidence="1">
    <location>
        <begin position="196"/>
        <end position="214"/>
    </location>
</feature>
<reference evidence="4 5" key="1">
    <citation type="submission" date="2021-03" db="EMBL/GenBank/DDBJ databases">
        <title>Paenibacillus artemisicola MWE-103 whole genome sequence.</title>
        <authorList>
            <person name="Ham Y.J."/>
        </authorList>
    </citation>
    <scope>NUCLEOTIDE SEQUENCE [LARGE SCALE GENOMIC DNA]</scope>
    <source>
        <strain evidence="4 5">MWE-103</strain>
    </source>
</reference>
<evidence type="ECO:0000313" key="5">
    <source>
        <dbReference type="Proteomes" id="UP000670947"/>
    </source>
</evidence>
<protein>
    <submittedName>
        <fullName evidence="4">Zf-HC2 domain-containing protein</fullName>
    </submittedName>
</protein>
<name>A0ABS3WDV5_9BACL</name>
<dbReference type="Proteomes" id="UP000670947">
    <property type="component" value="Unassembled WGS sequence"/>
</dbReference>
<feature type="compositionally biased region" description="Low complexity" evidence="1">
    <location>
        <begin position="279"/>
        <end position="294"/>
    </location>
</feature>
<feature type="region of interest" description="Disordered" evidence="1">
    <location>
        <begin position="171"/>
        <end position="312"/>
    </location>
</feature>
<evidence type="ECO:0000313" key="4">
    <source>
        <dbReference type="EMBL" id="MBO7746496.1"/>
    </source>
</evidence>
<feature type="compositionally biased region" description="Low complexity" evidence="1">
    <location>
        <begin position="246"/>
        <end position="255"/>
    </location>
</feature>
<dbReference type="EMBL" id="JAGGDJ010000019">
    <property type="protein sequence ID" value="MBO7746496.1"/>
    <property type="molecule type" value="Genomic_DNA"/>
</dbReference>
<evidence type="ECO:0000259" key="3">
    <source>
        <dbReference type="Pfam" id="PF13490"/>
    </source>
</evidence>
<accession>A0ABS3WDV5</accession>
<comment type="caution">
    <text evidence="4">The sequence shown here is derived from an EMBL/GenBank/DDBJ whole genome shotgun (WGS) entry which is preliminary data.</text>
</comment>